<dbReference type="RefSeq" id="WP_068747108.1">
    <property type="nucleotide sequence ID" value="NZ_LSRE01000050.1"/>
</dbReference>
<protein>
    <recommendedName>
        <fullName evidence="2">DUF2510 domain-containing protein</fullName>
    </recommendedName>
</protein>
<evidence type="ECO:0000256" key="1">
    <source>
        <dbReference type="SAM" id="MobiDB-lite"/>
    </source>
</evidence>
<evidence type="ECO:0000313" key="4">
    <source>
        <dbReference type="Proteomes" id="UP000070409"/>
    </source>
</evidence>
<accession>A0A137YTL9</accession>
<proteinExistence type="predicted"/>
<reference evidence="3 4" key="1">
    <citation type="submission" date="2016-02" db="EMBL/GenBank/DDBJ databases">
        <authorList>
            <person name="Teng J.L."/>
            <person name="Tang Y."/>
            <person name="Huang Y."/>
            <person name="Guo F."/>
            <person name="Wei W."/>
            <person name="Chen J.H."/>
            <person name="Wong S.Y."/>
            <person name="Lau S.K."/>
            <person name="Woo P.C."/>
        </authorList>
    </citation>
    <scope>NUCLEOTIDE SEQUENCE [LARGE SCALE GENOMIC DNA]</scope>
    <source>
        <strain evidence="3 4">JCM 13375</strain>
    </source>
</reference>
<evidence type="ECO:0000313" key="3">
    <source>
        <dbReference type="EMBL" id="KXO89221.1"/>
    </source>
</evidence>
<feature type="compositionally biased region" description="Low complexity" evidence="1">
    <location>
        <begin position="51"/>
        <end position="65"/>
    </location>
</feature>
<keyword evidence="4" id="KW-1185">Reference proteome</keyword>
<feature type="domain" description="DUF2510" evidence="2">
    <location>
        <begin position="81"/>
        <end position="112"/>
    </location>
</feature>
<name>A0A137YTL9_9ACTN</name>
<feature type="region of interest" description="Disordered" evidence="1">
    <location>
        <begin position="131"/>
        <end position="164"/>
    </location>
</feature>
<gene>
    <name evidence="3" type="ORF">AXK61_11480</name>
</gene>
<sequence>MAGRMQVHASTEVGPVRVSVAPARGAKGRAKAGRTADPVPQRASTPQRFSTAQRAATAGRAVATGLRLPKKADLPPPVAPAGWYPDPEDRARMRWWNGEKWTRRFAEPGAVPVVARRSDAPPRLAARPRTVRTQGLLQNVGFSGTRGARRASSARRTRGSERSE</sequence>
<feature type="region of interest" description="Disordered" evidence="1">
    <location>
        <begin position="1"/>
        <end position="89"/>
    </location>
</feature>
<dbReference type="Pfam" id="PF10708">
    <property type="entry name" value="DUF2510"/>
    <property type="match status" value="1"/>
</dbReference>
<feature type="compositionally biased region" description="Polar residues" evidence="1">
    <location>
        <begin position="131"/>
        <end position="142"/>
    </location>
</feature>
<evidence type="ECO:0000259" key="2">
    <source>
        <dbReference type="Pfam" id="PF10708"/>
    </source>
</evidence>
<dbReference type="Proteomes" id="UP000070409">
    <property type="component" value="Unassembled WGS sequence"/>
</dbReference>
<comment type="caution">
    <text evidence="3">The sequence shown here is derived from an EMBL/GenBank/DDBJ whole genome shotgun (WGS) entry which is preliminary data.</text>
</comment>
<organism evidence="3 4">
    <name type="scientific">Tsukamurella pseudospumae</name>
    <dbReference type="NCBI Taxonomy" id="239498"/>
    <lineage>
        <taxon>Bacteria</taxon>
        <taxon>Bacillati</taxon>
        <taxon>Actinomycetota</taxon>
        <taxon>Actinomycetes</taxon>
        <taxon>Mycobacteriales</taxon>
        <taxon>Tsukamurellaceae</taxon>
        <taxon>Tsukamurella</taxon>
    </lineage>
</organism>
<dbReference type="EMBL" id="LSRE01000050">
    <property type="protein sequence ID" value="KXO89221.1"/>
    <property type="molecule type" value="Genomic_DNA"/>
</dbReference>
<dbReference type="InterPro" id="IPR018929">
    <property type="entry name" value="DUF2510"/>
</dbReference>
<feature type="compositionally biased region" description="Basic residues" evidence="1">
    <location>
        <begin position="147"/>
        <end position="157"/>
    </location>
</feature>